<gene>
    <name evidence="1" type="ORF">OLC1_LOCUS21244</name>
</gene>
<keyword evidence="2" id="KW-1185">Reference proteome</keyword>
<protein>
    <submittedName>
        <fullName evidence="1">OLC1v1015256C1</fullName>
    </submittedName>
</protein>
<dbReference type="EMBL" id="OX459124">
    <property type="protein sequence ID" value="CAI9114515.1"/>
    <property type="molecule type" value="Genomic_DNA"/>
</dbReference>
<reference evidence="1" key="1">
    <citation type="submission" date="2023-03" db="EMBL/GenBank/DDBJ databases">
        <authorList>
            <person name="Julca I."/>
        </authorList>
    </citation>
    <scope>NUCLEOTIDE SEQUENCE</scope>
</reference>
<dbReference type="PANTHER" id="PTHR35488">
    <property type="entry name" value="OS05G0358900 PROTEIN-RELATED"/>
    <property type="match status" value="1"/>
</dbReference>
<proteinExistence type="predicted"/>
<dbReference type="PANTHER" id="PTHR35488:SF4">
    <property type="entry name" value="DUF4005 DOMAIN-CONTAINING PROTEIN"/>
    <property type="match status" value="1"/>
</dbReference>
<evidence type="ECO:0000313" key="1">
    <source>
        <dbReference type="EMBL" id="CAI9114515.1"/>
    </source>
</evidence>
<sequence length="197" mass="21755">MSLIYPREEEEAGAYHDCEFDPNADFAQFLEEARNHKCEEEPKGANIEVEQNIEGNGCQALASNGGAKRSNRKSWRSSLFSWLIKSDKKNKRPVVVETLQQPHKLRRGGTAISGPIIHGGGGGDDLMAAGRGGRTNFSGALLTRRRRLNPDEAAAKSERQEEAEAIGRIPYVCLNHLNNAPRTPRNAQNYGPLYLVS</sequence>
<dbReference type="Proteomes" id="UP001161247">
    <property type="component" value="Chromosome 7"/>
</dbReference>
<organism evidence="1 2">
    <name type="scientific">Oldenlandia corymbosa var. corymbosa</name>
    <dbReference type="NCBI Taxonomy" id="529605"/>
    <lineage>
        <taxon>Eukaryota</taxon>
        <taxon>Viridiplantae</taxon>
        <taxon>Streptophyta</taxon>
        <taxon>Embryophyta</taxon>
        <taxon>Tracheophyta</taxon>
        <taxon>Spermatophyta</taxon>
        <taxon>Magnoliopsida</taxon>
        <taxon>eudicotyledons</taxon>
        <taxon>Gunneridae</taxon>
        <taxon>Pentapetalae</taxon>
        <taxon>asterids</taxon>
        <taxon>lamiids</taxon>
        <taxon>Gentianales</taxon>
        <taxon>Rubiaceae</taxon>
        <taxon>Rubioideae</taxon>
        <taxon>Spermacoceae</taxon>
        <taxon>Hedyotis-Oldenlandia complex</taxon>
        <taxon>Oldenlandia</taxon>
    </lineage>
</organism>
<dbReference type="AlphaFoldDB" id="A0AAV1E2W1"/>
<name>A0AAV1E2W1_OLDCO</name>
<evidence type="ECO:0000313" key="2">
    <source>
        <dbReference type="Proteomes" id="UP001161247"/>
    </source>
</evidence>
<accession>A0AAV1E2W1</accession>